<reference evidence="1 2" key="1">
    <citation type="journal article" date="2013" name="PLoS ONE">
        <title>Genomic and secretomic analyses reveal unique features of the lignocellulolytic enzyme system of Penicillium decumbens.</title>
        <authorList>
            <person name="Liu G."/>
            <person name="Zhang L."/>
            <person name="Wei X."/>
            <person name="Zou G."/>
            <person name="Qin Y."/>
            <person name="Ma L."/>
            <person name="Li J."/>
            <person name="Zheng H."/>
            <person name="Wang S."/>
            <person name="Wang C."/>
            <person name="Xun L."/>
            <person name="Zhao G.-P."/>
            <person name="Zhou Z."/>
            <person name="Qu Y."/>
        </authorList>
    </citation>
    <scope>NUCLEOTIDE SEQUENCE [LARGE SCALE GENOMIC DNA]</scope>
    <source>
        <strain evidence="2">114-2 / CGMCC 5302</strain>
    </source>
</reference>
<dbReference type="EMBL" id="KB644409">
    <property type="protein sequence ID" value="EPS26733.1"/>
    <property type="molecule type" value="Genomic_DNA"/>
</dbReference>
<dbReference type="Proteomes" id="UP000019376">
    <property type="component" value="Unassembled WGS sequence"/>
</dbReference>
<gene>
    <name evidence="1" type="ORF">PDE_01671</name>
</gene>
<sequence length="80" mass="9186">MNYSLQTYIHPYGLSDTPLRGYFGMSVIWPVQDHKNDNISSIDMFPLLQQHAFQDPFFPFLLKRNKGKLPSAGFRAHATA</sequence>
<organism evidence="1 2">
    <name type="scientific">Penicillium oxalicum (strain 114-2 / CGMCC 5302)</name>
    <name type="common">Penicillium decumbens</name>
    <dbReference type="NCBI Taxonomy" id="933388"/>
    <lineage>
        <taxon>Eukaryota</taxon>
        <taxon>Fungi</taxon>
        <taxon>Dikarya</taxon>
        <taxon>Ascomycota</taxon>
        <taxon>Pezizomycotina</taxon>
        <taxon>Eurotiomycetes</taxon>
        <taxon>Eurotiomycetidae</taxon>
        <taxon>Eurotiales</taxon>
        <taxon>Aspergillaceae</taxon>
        <taxon>Penicillium</taxon>
    </lineage>
</organism>
<proteinExistence type="predicted"/>
<name>S8ALJ4_PENO1</name>
<dbReference type="HOGENOM" id="CLU_2590517_0_0_1"/>
<evidence type="ECO:0000313" key="2">
    <source>
        <dbReference type="Proteomes" id="UP000019376"/>
    </source>
</evidence>
<evidence type="ECO:0000313" key="1">
    <source>
        <dbReference type="EMBL" id="EPS26733.1"/>
    </source>
</evidence>
<keyword evidence="2" id="KW-1185">Reference proteome</keyword>
<accession>S8ALJ4</accession>
<protein>
    <submittedName>
        <fullName evidence="1">Uncharacterized protein</fullName>
    </submittedName>
</protein>
<dbReference type="AlphaFoldDB" id="S8ALJ4"/>